<name>A0ABW4BGK0_9LACO</name>
<dbReference type="PANTHER" id="PTHR30100:SF1">
    <property type="entry name" value="PHOSPHATE ACYLTRANSFERASE"/>
    <property type="match status" value="1"/>
</dbReference>
<comment type="pathway">
    <text evidence="10">Lipid metabolism; phospholipid metabolism.</text>
</comment>
<keyword evidence="7 10" id="KW-1208">Phospholipid metabolism</keyword>
<evidence type="ECO:0000256" key="1">
    <source>
        <dbReference type="ARBA" id="ARBA00001232"/>
    </source>
</evidence>
<evidence type="ECO:0000256" key="9">
    <source>
        <dbReference type="ARBA" id="ARBA00046608"/>
    </source>
</evidence>
<comment type="similarity">
    <text evidence="10">Belongs to the PlsX family.</text>
</comment>
<evidence type="ECO:0000256" key="7">
    <source>
        <dbReference type="ARBA" id="ARBA00023264"/>
    </source>
</evidence>
<evidence type="ECO:0000313" key="11">
    <source>
        <dbReference type="EMBL" id="MFD1399191.1"/>
    </source>
</evidence>
<dbReference type="InterPro" id="IPR012281">
    <property type="entry name" value="Phospholipid_synth_PlsX-like"/>
</dbReference>
<evidence type="ECO:0000256" key="4">
    <source>
        <dbReference type="ARBA" id="ARBA00022679"/>
    </source>
</evidence>
<keyword evidence="12" id="KW-1185">Reference proteome</keyword>
<dbReference type="EMBL" id="JBHTOA010000031">
    <property type="protein sequence ID" value="MFD1399191.1"/>
    <property type="molecule type" value="Genomic_DNA"/>
</dbReference>
<sequence>MKIAIDAMGGDHAPEVVIQGIAQARDERPELEFLVYGDETKIRPLLADDTRMTIIDTKEKINSDDEPVRAIRSKKQASMVLAAQAVKNGEADAMISLGSTGALLAAGLFIVGRIRGIDRPGLMPTLPTTDGAGFVMLDVGANAENRASQLVQYAVMGNFYAHDLRGLAKPKVGLLNNGTEANKGDALHQETYQLLSELDDIDFIGNVESDSLLKHAADVVVTDGFTGNAALKAIEGSAKTILGLLKHAIMDNGLKAKLGGALLRNGIKEIATTFDVSSYGGAVLLGLKAPVVKAHGGADAKAVYYTVRQVEKMLEAQTVQKVVAYFDAKKQA</sequence>
<dbReference type="Gene3D" id="3.40.718.10">
    <property type="entry name" value="Isopropylmalate Dehydrogenase"/>
    <property type="match status" value="1"/>
</dbReference>
<dbReference type="HAMAP" id="MF_00019">
    <property type="entry name" value="PlsX"/>
    <property type="match status" value="1"/>
</dbReference>
<comment type="catalytic activity">
    <reaction evidence="1 10">
        <text>a fatty acyl-[ACP] + phosphate = an acyl phosphate + holo-[ACP]</text>
        <dbReference type="Rhea" id="RHEA:42292"/>
        <dbReference type="Rhea" id="RHEA-COMP:9685"/>
        <dbReference type="Rhea" id="RHEA-COMP:14125"/>
        <dbReference type="ChEBI" id="CHEBI:43474"/>
        <dbReference type="ChEBI" id="CHEBI:59918"/>
        <dbReference type="ChEBI" id="CHEBI:64479"/>
        <dbReference type="ChEBI" id="CHEBI:138651"/>
        <dbReference type="EC" id="2.3.1.274"/>
    </reaction>
</comment>
<dbReference type="InterPro" id="IPR003664">
    <property type="entry name" value="FA_synthesis"/>
</dbReference>
<dbReference type="PANTHER" id="PTHR30100">
    <property type="entry name" value="FATTY ACID/PHOSPHOLIPID SYNTHESIS PROTEIN PLSX"/>
    <property type="match status" value="1"/>
</dbReference>
<proteinExistence type="inferred from homology"/>
<dbReference type="SUPFAM" id="SSF53659">
    <property type="entry name" value="Isocitrate/Isopropylmalate dehydrogenase-like"/>
    <property type="match status" value="1"/>
</dbReference>
<reference evidence="12" key="1">
    <citation type="journal article" date="2019" name="Int. J. Syst. Evol. Microbiol.">
        <title>The Global Catalogue of Microorganisms (GCM) 10K type strain sequencing project: providing services to taxonomists for standard genome sequencing and annotation.</title>
        <authorList>
            <consortium name="The Broad Institute Genomics Platform"/>
            <consortium name="The Broad Institute Genome Sequencing Center for Infectious Disease"/>
            <person name="Wu L."/>
            <person name="Ma J."/>
        </authorList>
    </citation>
    <scope>NUCLEOTIDE SEQUENCE [LARGE SCALE GENOMIC DNA]</scope>
    <source>
        <strain evidence="12">CCM 9110</strain>
    </source>
</reference>
<dbReference type="EC" id="2.3.1.274" evidence="8 10"/>
<organism evidence="11 12">
    <name type="scientific">Lacticaseibacillus suilingensis</name>
    <dbReference type="NCBI Taxonomy" id="2799577"/>
    <lineage>
        <taxon>Bacteria</taxon>
        <taxon>Bacillati</taxon>
        <taxon>Bacillota</taxon>
        <taxon>Bacilli</taxon>
        <taxon>Lactobacillales</taxon>
        <taxon>Lactobacillaceae</taxon>
        <taxon>Lacticaseibacillus</taxon>
    </lineage>
</organism>
<evidence type="ECO:0000256" key="10">
    <source>
        <dbReference type="HAMAP-Rule" id="MF_00019"/>
    </source>
</evidence>
<keyword evidence="3 10" id="KW-0444">Lipid biosynthesis</keyword>
<evidence type="ECO:0000313" key="12">
    <source>
        <dbReference type="Proteomes" id="UP001597199"/>
    </source>
</evidence>
<dbReference type="NCBIfam" id="TIGR00182">
    <property type="entry name" value="plsX"/>
    <property type="match status" value="1"/>
</dbReference>
<dbReference type="RefSeq" id="WP_204118038.1">
    <property type="nucleotide sequence ID" value="NZ_BOLV01000002.1"/>
</dbReference>
<dbReference type="PIRSF" id="PIRSF002465">
    <property type="entry name" value="Phsphlp_syn_PlsX"/>
    <property type="match status" value="1"/>
</dbReference>
<evidence type="ECO:0000256" key="6">
    <source>
        <dbReference type="ARBA" id="ARBA00023209"/>
    </source>
</evidence>
<evidence type="ECO:0000256" key="8">
    <source>
        <dbReference type="ARBA" id="ARBA00024069"/>
    </source>
</evidence>
<keyword evidence="5 10" id="KW-0443">Lipid metabolism</keyword>
<gene>
    <name evidence="10 11" type="primary">plsX</name>
    <name evidence="11" type="ORF">ACFQ41_07695</name>
</gene>
<dbReference type="Pfam" id="PF02504">
    <property type="entry name" value="FA_synthesis"/>
    <property type="match status" value="1"/>
</dbReference>
<evidence type="ECO:0000256" key="3">
    <source>
        <dbReference type="ARBA" id="ARBA00022516"/>
    </source>
</evidence>
<keyword evidence="6 10" id="KW-0594">Phospholipid biosynthesis</keyword>
<keyword evidence="4 10" id="KW-0808">Transferase</keyword>
<dbReference type="GO" id="GO:0043811">
    <property type="term" value="F:phosphate:acyl-[acyl carrier protein] acyltransferase activity"/>
    <property type="evidence" value="ECO:0007669"/>
    <property type="project" value="UniProtKB-EC"/>
</dbReference>
<evidence type="ECO:0000256" key="2">
    <source>
        <dbReference type="ARBA" id="ARBA00022490"/>
    </source>
</evidence>
<comment type="caution">
    <text evidence="11">The sequence shown here is derived from an EMBL/GenBank/DDBJ whole genome shotgun (WGS) entry which is preliminary data.</text>
</comment>
<keyword evidence="2 10" id="KW-0963">Cytoplasm</keyword>
<comment type="subunit">
    <text evidence="9 10">Homodimer. Probably interacts with PlsY.</text>
</comment>
<comment type="subcellular location">
    <subcellularLocation>
        <location evidence="10">Cytoplasm</location>
    </subcellularLocation>
    <text evidence="10">Associated with the membrane possibly through PlsY.</text>
</comment>
<dbReference type="Proteomes" id="UP001597199">
    <property type="component" value="Unassembled WGS sequence"/>
</dbReference>
<comment type="function">
    <text evidence="10">Catalyzes the reversible formation of acyl-phosphate (acyl-PO(4)) from acyl-[acyl-carrier-protein] (acyl-ACP). This enzyme utilizes acyl-ACP as fatty acyl donor, but not acyl-CoA.</text>
</comment>
<keyword evidence="11" id="KW-0012">Acyltransferase</keyword>
<protein>
    <recommendedName>
        <fullName evidence="8 10">Phosphate acyltransferase</fullName>
        <ecNumber evidence="8 10">2.3.1.274</ecNumber>
    </recommendedName>
    <alternativeName>
        <fullName evidence="10">Acyl-ACP phosphotransacylase</fullName>
    </alternativeName>
    <alternativeName>
        <fullName evidence="10">Acyl-[acyl-carrier-protein]--phosphate acyltransferase</fullName>
    </alternativeName>
    <alternativeName>
        <fullName evidence="10">Phosphate-acyl-ACP acyltransferase</fullName>
    </alternativeName>
</protein>
<evidence type="ECO:0000256" key="5">
    <source>
        <dbReference type="ARBA" id="ARBA00023098"/>
    </source>
</evidence>
<accession>A0ABW4BGK0</accession>